<dbReference type="AlphaFoldDB" id="A0AAV1RY88"/>
<gene>
    <name evidence="1" type="ORF">DCAF_LOCUS16104</name>
</gene>
<sequence>MEEHDGPCNSTHLATVLTSPTSLVSGICSPAKADANSKVAFSLLLPQSVQDQKNQTHLHLWAHSIDFPIECPTYQPFSSSPVLAWSRQIGFIKLATPFSGYCDVSLPD</sequence>
<name>A0AAV1RY88_9ROSI</name>
<evidence type="ECO:0000313" key="2">
    <source>
        <dbReference type="Proteomes" id="UP001314170"/>
    </source>
</evidence>
<comment type="caution">
    <text evidence="1">The sequence shown here is derived from an EMBL/GenBank/DDBJ whole genome shotgun (WGS) entry which is preliminary data.</text>
</comment>
<dbReference type="Proteomes" id="UP001314170">
    <property type="component" value="Unassembled WGS sequence"/>
</dbReference>
<organism evidence="1 2">
    <name type="scientific">Dovyalis caffra</name>
    <dbReference type="NCBI Taxonomy" id="77055"/>
    <lineage>
        <taxon>Eukaryota</taxon>
        <taxon>Viridiplantae</taxon>
        <taxon>Streptophyta</taxon>
        <taxon>Embryophyta</taxon>
        <taxon>Tracheophyta</taxon>
        <taxon>Spermatophyta</taxon>
        <taxon>Magnoliopsida</taxon>
        <taxon>eudicotyledons</taxon>
        <taxon>Gunneridae</taxon>
        <taxon>Pentapetalae</taxon>
        <taxon>rosids</taxon>
        <taxon>fabids</taxon>
        <taxon>Malpighiales</taxon>
        <taxon>Salicaceae</taxon>
        <taxon>Flacourtieae</taxon>
        <taxon>Dovyalis</taxon>
    </lineage>
</organism>
<proteinExistence type="predicted"/>
<keyword evidence="2" id="KW-1185">Reference proteome</keyword>
<reference evidence="1 2" key="1">
    <citation type="submission" date="2024-01" db="EMBL/GenBank/DDBJ databases">
        <authorList>
            <person name="Waweru B."/>
        </authorList>
    </citation>
    <scope>NUCLEOTIDE SEQUENCE [LARGE SCALE GENOMIC DNA]</scope>
</reference>
<evidence type="ECO:0000313" key="1">
    <source>
        <dbReference type="EMBL" id="CAK7341081.1"/>
    </source>
</evidence>
<protein>
    <submittedName>
        <fullName evidence="1">Uncharacterized protein</fullName>
    </submittedName>
</protein>
<dbReference type="EMBL" id="CAWUPB010001160">
    <property type="protein sequence ID" value="CAK7341081.1"/>
    <property type="molecule type" value="Genomic_DNA"/>
</dbReference>
<accession>A0AAV1RY88</accession>